<evidence type="ECO:0000313" key="6">
    <source>
        <dbReference type="Proteomes" id="UP000886520"/>
    </source>
</evidence>
<organism evidence="5 6">
    <name type="scientific">Adiantum capillus-veneris</name>
    <name type="common">Maidenhair fern</name>
    <dbReference type="NCBI Taxonomy" id="13818"/>
    <lineage>
        <taxon>Eukaryota</taxon>
        <taxon>Viridiplantae</taxon>
        <taxon>Streptophyta</taxon>
        <taxon>Embryophyta</taxon>
        <taxon>Tracheophyta</taxon>
        <taxon>Polypodiopsida</taxon>
        <taxon>Polypodiidae</taxon>
        <taxon>Polypodiales</taxon>
        <taxon>Pteridineae</taxon>
        <taxon>Pteridaceae</taxon>
        <taxon>Vittarioideae</taxon>
        <taxon>Adiantum</taxon>
    </lineage>
</organism>
<dbReference type="AlphaFoldDB" id="A0A9D4ZIM3"/>
<dbReference type="SUPFAM" id="SSF54001">
    <property type="entry name" value="Cysteine proteinases"/>
    <property type="match status" value="1"/>
</dbReference>
<evidence type="ECO:0000256" key="1">
    <source>
        <dbReference type="ARBA" id="ARBA00005234"/>
    </source>
</evidence>
<protein>
    <recommendedName>
        <fullName evidence="4">Ubiquitin-like protease family profile domain-containing protein</fullName>
    </recommendedName>
</protein>
<evidence type="ECO:0000256" key="3">
    <source>
        <dbReference type="ARBA" id="ARBA00022801"/>
    </source>
</evidence>
<evidence type="ECO:0000256" key="2">
    <source>
        <dbReference type="ARBA" id="ARBA00022670"/>
    </source>
</evidence>
<evidence type="ECO:0000259" key="4">
    <source>
        <dbReference type="Pfam" id="PF02902"/>
    </source>
</evidence>
<keyword evidence="6" id="KW-1185">Reference proteome</keyword>
<comment type="caution">
    <text evidence="5">The sequence shown here is derived from an EMBL/GenBank/DDBJ whole genome shotgun (WGS) entry which is preliminary data.</text>
</comment>
<gene>
    <name evidence="5" type="ORF">GOP47_0010311</name>
</gene>
<sequence length="200" mass="23000">MNYTNIALLTKNCASQVQDYQFLSLLTQTRSKKQGCRGLTLLLKSAIGVQRLHQRCRSIVSNFKEITSKYFYNKMVNRESAILLFDSLSIVCMERLLPHVSRVLTHFSKHCSNLQVKEELEDPRQACKLVTAQCPQQPNSTVCGYYVMTAMRLLIKTTLKDQKPQGNLLKKKWFAHEEVEFTRQKLNAWLNKALGEVTLG</sequence>
<dbReference type="Proteomes" id="UP000886520">
    <property type="component" value="Chromosome 10"/>
</dbReference>
<dbReference type="Pfam" id="PF02902">
    <property type="entry name" value="Peptidase_C48"/>
    <property type="match status" value="1"/>
</dbReference>
<dbReference type="InterPro" id="IPR003653">
    <property type="entry name" value="Peptidase_C48_C"/>
</dbReference>
<accession>A0A9D4ZIM3</accession>
<dbReference type="GO" id="GO:0008234">
    <property type="term" value="F:cysteine-type peptidase activity"/>
    <property type="evidence" value="ECO:0007669"/>
    <property type="project" value="InterPro"/>
</dbReference>
<name>A0A9D4ZIM3_ADICA</name>
<reference evidence="5" key="1">
    <citation type="submission" date="2021-01" db="EMBL/GenBank/DDBJ databases">
        <title>Adiantum capillus-veneris genome.</title>
        <authorList>
            <person name="Fang Y."/>
            <person name="Liao Q."/>
        </authorList>
    </citation>
    <scope>NUCLEOTIDE SEQUENCE</scope>
    <source>
        <strain evidence="5">H3</strain>
        <tissue evidence="5">Leaf</tissue>
    </source>
</reference>
<feature type="domain" description="Ubiquitin-like protease family profile" evidence="4">
    <location>
        <begin position="78"/>
        <end position="187"/>
    </location>
</feature>
<dbReference type="Gene3D" id="1.10.418.20">
    <property type="match status" value="1"/>
</dbReference>
<dbReference type="GO" id="GO:0006508">
    <property type="term" value="P:proteolysis"/>
    <property type="evidence" value="ECO:0007669"/>
    <property type="project" value="UniProtKB-KW"/>
</dbReference>
<keyword evidence="2" id="KW-0645">Protease</keyword>
<comment type="similarity">
    <text evidence="1">Belongs to the peptidase C48 family.</text>
</comment>
<evidence type="ECO:0000313" key="5">
    <source>
        <dbReference type="EMBL" id="KAI5074350.1"/>
    </source>
</evidence>
<dbReference type="InterPro" id="IPR038765">
    <property type="entry name" value="Papain-like_cys_pep_sf"/>
</dbReference>
<dbReference type="EMBL" id="JABFUD020000010">
    <property type="protein sequence ID" value="KAI5074350.1"/>
    <property type="molecule type" value="Genomic_DNA"/>
</dbReference>
<proteinExistence type="inferred from homology"/>
<keyword evidence="3" id="KW-0378">Hydrolase</keyword>
<dbReference type="Gene3D" id="3.30.310.130">
    <property type="entry name" value="Ubiquitin-related"/>
    <property type="match status" value="1"/>
</dbReference>